<keyword evidence="3" id="KW-0378">Hydrolase</keyword>
<dbReference type="PIRSF" id="PIRSF031982">
    <property type="entry name" value="UCP031982_abhydr"/>
    <property type="match status" value="1"/>
</dbReference>
<keyword evidence="1" id="KW-0732">Signal</keyword>
<dbReference type="PANTHER" id="PTHR33428">
    <property type="entry name" value="CHLOROPHYLLASE-2, CHLOROPLASTIC"/>
    <property type="match status" value="1"/>
</dbReference>
<dbReference type="Gene3D" id="3.40.50.1820">
    <property type="entry name" value="alpha/beta hydrolase"/>
    <property type="match status" value="1"/>
</dbReference>
<sequence length="371" mass="39288">MKRFFLSLLRVLAVSVVWQAMPAGAEPADAELAIGFQRLSLPATDRYRALEVAVWYPAEAVGETTLVGDNRAFVGTAVRIGAPPQAGRHGLVVLSHGYGGNWTNQQWLAADLAAQGYVVAAPNHPGSTSRDMAPPGAAMLWKRPGDVSRVIDWLNEEPRWSRLVIAGRAAVIGHSLGGWTAIALAGGRFEPWRLEAACNTHPLMAACGTGIGGLDGDGSAAQGPTTQNWAPRTLTDERVAAVVTLDLGLAQGFDPASLGPDGPVGSDKAFLVVGAGPGNPKMPVDLESRHLAALLPSKRTRYVEIPDASHFSFLSVCKADAIPLLEAEQPGDGMICRDRTGHDRDGRDRGAIHRQVSDLVVGFLKSAMPPR</sequence>
<dbReference type="EMBL" id="JAENHM010000028">
    <property type="protein sequence ID" value="MBK1837549.1"/>
    <property type="molecule type" value="Genomic_DNA"/>
</dbReference>
<protein>
    <submittedName>
        <fullName evidence="3">Alpha/beta fold hydrolase</fullName>
    </submittedName>
</protein>
<evidence type="ECO:0000313" key="3">
    <source>
        <dbReference type="EMBL" id="MBK1837549.1"/>
    </source>
</evidence>
<dbReference type="PANTHER" id="PTHR33428:SF2">
    <property type="entry name" value="CHLOROPHYLLASE-2"/>
    <property type="match status" value="1"/>
</dbReference>
<reference evidence="4" key="1">
    <citation type="submission" date="2021-01" db="EMBL/GenBank/DDBJ databases">
        <title>Genome public.</title>
        <authorList>
            <person name="Liu C."/>
            <person name="Sun Q."/>
        </authorList>
    </citation>
    <scope>NUCLEOTIDE SEQUENCE [LARGE SCALE GENOMIC DNA]</scope>
    <source>
        <strain evidence="4">YIM B02556</strain>
    </source>
</reference>
<evidence type="ECO:0000256" key="1">
    <source>
        <dbReference type="SAM" id="SignalP"/>
    </source>
</evidence>
<accession>A0ABS1F2A0</accession>
<proteinExistence type="predicted"/>
<dbReference type="GO" id="GO:0016787">
    <property type="term" value="F:hydrolase activity"/>
    <property type="evidence" value="ECO:0007669"/>
    <property type="project" value="UniProtKB-KW"/>
</dbReference>
<dbReference type="Pfam" id="PF12697">
    <property type="entry name" value="Abhydrolase_6"/>
    <property type="match status" value="1"/>
</dbReference>
<feature type="signal peptide" evidence="1">
    <location>
        <begin position="1"/>
        <end position="25"/>
    </location>
</feature>
<name>A0ABS1F2A0_9PROT</name>
<dbReference type="RefSeq" id="WP_200192244.1">
    <property type="nucleotide sequence ID" value="NZ_JAENHM010000028.1"/>
</dbReference>
<comment type="caution">
    <text evidence="3">The sequence shown here is derived from an EMBL/GenBank/DDBJ whole genome shotgun (WGS) entry which is preliminary data.</text>
</comment>
<organism evidence="3 4">
    <name type="scientific">Azospirillum endophyticum</name>
    <dbReference type="NCBI Taxonomy" id="2800326"/>
    <lineage>
        <taxon>Bacteria</taxon>
        <taxon>Pseudomonadati</taxon>
        <taxon>Pseudomonadota</taxon>
        <taxon>Alphaproteobacteria</taxon>
        <taxon>Rhodospirillales</taxon>
        <taxon>Azospirillaceae</taxon>
        <taxon>Azospirillum</taxon>
    </lineage>
</organism>
<dbReference type="InterPro" id="IPR029058">
    <property type="entry name" value="AB_hydrolase_fold"/>
</dbReference>
<gene>
    <name evidence="3" type="ORF">JHL17_09000</name>
</gene>
<dbReference type="InterPro" id="IPR016986">
    <property type="entry name" value="UCP031982_abhydr"/>
</dbReference>
<keyword evidence="4" id="KW-1185">Reference proteome</keyword>
<dbReference type="SUPFAM" id="SSF53474">
    <property type="entry name" value="alpha/beta-Hydrolases"/>
    <property type="match status" value="1"/>
</dbReference>
<evidence type="ECO:0000259" key="2">
    <source>
        <dbReference type="Pfam" id="PF12697"/>
    </source>
</evidence>
<dbReference type="Proteomes" id="UP000652760">
    <property type="component" value="Unassembled WGS sequence"/>
</dbReference>
<dbReference type="InterPro" id="IPR000073">
    <property type="entry name" value="AB_hydrolase_1"/>
</dbReference>
<evidence type="ECO:0000313" key="4">
    <source>
        <dbReference type="Proteomes" id="UP000652760"/>
    </source>
</evidence>
<feature type="domain" description="AB hydrolase-1" evidence="2">
    <location>
        <begin position="92"/>
        <end position="314"/>
    </location>
</feature>
<feature type="chain" id="PRO_5046935762" evidence="1">
    <location>
        <begin position="26"/>
        <end position="371"/>
    </location>
</feature>